<sequence length="447" mass="48459">MPCRPLARRTFLRGAAQAVVALPLLEAMLNDHGTALADETPLPTRFMTWFFGNGVLLPRFEPVATGPGYPLSEQLAPLADVREYVSVLTGLQNRCEQIITHHEGMTAFNGYTMVEIDGLFSKAGGPTIDQRIAQAIGDKTPIASVHLGISKHVSIMDSGTTMFALSHKGPNEPQYPKFNPQEVWTELFGAFVPRPDDRALRTSILDAVRDDVARLRRRLGKRDNQRLDAHLDGVAALEKKITAAAPLCSLPGVPAEANVDVDGIEPITAVNDVMSDLLVYAFACDITRVASCLFIGGAAETVFAEIGQTAGHHFHTHDAGAQELVHDGVVYIMERFADLLRKFKAWQDVDGKNLLDTSIIYCSSDCSEGISHSIARQPILLAGHGREQLIHPGIHYQVTPYPYSDGNMSDVLLTCLRAFDPTAESVGAGAPMSTTPLREIAGPAFQG</sequence>
<dbReference type="Proteomes" id="UP000199400">
    <property type="component" value="Unassembled WGS sequence"/>
</dbReference>
<dbReference type="Pfam" id="PF07586">
    <property type="entry name" value="HXXSHH"/>
    <property type="match status" value="1"/>
</dbReference>
<keyword evidence="2" id="KW-1185">Reference proteome</keyword>
<evidence type="ECO:0008006" key="3">
    <source>
        <dbReference type="Google" id="ProtNLM"/>
    </source>
</evidence>
<gene>
    <name evidence="1" type="ORF">SAMN02745121_04338</name>
</gene>
<dbReference type="STRING" id="54.SAMN02745121_04338"/>
<evidence type="ECO:0000313" key="2">
    <source>
        <dbReference type="Proteomes" id="UP000199400"/>
    </source>
</evidence>
<dbReference type="InterPro" id="IPR011447">
    <property type="entry name" value="DUF1552"/>
</dbReference>
<protein>
    <recommendedName>
        <fullName evidence="3">Tat (Twin-arginine translocation) pathway signal sequence</fullName>
    </recommendedName>
</protein>
<dbReference type="InterPro" id="IPR006311">
    <property type="entry name" value="TAT_signal"/>
</dbReference>
<name>A0A1I2ARM0_9BACT</name>
<proteinExistence type="predicted"/>
<dbReference type="EMBL" id="FOMX01000014">
    <property type="protein sequence ID" value="SFE46665.1"/>
    <property type="molecule type" value="Genomic_DNA"/>
</dbReference>
<dbReference type="AlphaFoldDB" id="A0A1I2ARM0"/>
<dbReference type="RefSeq" id="WP_170136289.1">
    <property type="nucleotide sequence ID" value="NZ_FOMX01000014.1"/>
</dbReference>
<evidence type="ECO:0000313" key="1">
    <source>
        <dbReference type="EMBL" id="SFE46665.1"/>
    </source>
</evidence>
<organism evidence="1 2">
    <name type="scientific">Nannocystis exedens</name>
    <dbReference type="NCBI Taxonomy" id="54"/>
    <lineage>
        <taxon>Bacteria</taxon>
        <taxon>Pseudomonadati</taxon>
        <taxon>Myxococcota</taxon>
        <taxon>Polyangia</taxon>
        <taxon>Nannocystales</taxon>
        <taxon>Nannocystaceae</taxon>
        <taxon>Nannocystis</taxon>
    </lineage>
</organism>
<dbReference type="PROSITE" id="PS51318">
    <property type="entry name" value="TAT"/>
    <property type="match status" value="1"/>
</dbReference>
<reference evidence="2" key="1">
    <citation type="submission" date="2016-10" db="EMBL/GenBank/DDBJ databases">
        <authorList>
            <person name="Varghese N."/>
            <person name="Submissions S."/>
        </authorList>
    </citation>
    <scope>NUCLEOTIDE SEQUENCE [LARGE SCALE GENOMIC DNA]</scope>
    <source>
        <strain evidence="2">ATCC 25963</strain>
    </source>
</reference>
<accession>A0A1I2ARM0</accession>